<feature type="coiled-coil region" evidence="1">
    <location>
        <begin position="1"/>
        <end position="60"/>
    </location>
</feature>
<dbReference type="InterPro" id="IPR036875">
    <property type="entry name" value="Znf_CCHC_sf"/>
</dbReference>
<organism evidence="4">
    <name type="scientific">Cacopsylla melanoneura</name>
    <dbReference type="NCBI Taxonomy" id="428564"/>
    <lineage>
        <taxon>Eukaryota</taxon>
        <taxon>Metazoa</taxon>
        <taxon>Ecdysozoa</taxon>
        <taxon>Arthropoda</taxon>
        <taxon>Hexapoda</taxon>
        <taxon>Insecta</taxon>
        <taxon>Pterygota</taxon>
        <taxon>Neoptera</taxon>
        <taxon>Paraneoptera</taxon>
        <taxon>Hemiptera</taxon>
        <taxon>Sternorrhyncha</taxon>
        <taxon>Psylloidea</taxon>
        <taxon>Psyllidae</taxon>
        <taxon>Psyllinae</taxon>
        <taxon>Cacopsylla</taxon>
    </lineage>
</organism>
<accession>A0A8D8RAE7</accession>
<dbReference type="AlphaFoldDB" id="A0A8D8RAE7"/>
<dbReference type="GO" id="GO:0008270">
    <property type="term" value="F:zinc ion binding"/>
    <property type="evidence" value="ECO:0007669"/>
    <property type="project" value="InterPro"/>
</dbReference>
<dbReference type="PANTHER" id="PTHR33198:SF19">
    <property type="entry name" value="CCHC-TYPE DOMAIN-CONTAINING PROTEIN"/>
    <property type="match status" value="1"/>
</dbReference>
<proteinExistence type="predicted"/>
<evidence type="ECO:0000259" key="3">
    <source>
        <dbReference type="SMART" id="SM00343"/>
    </source>
</evidence>
<evidence type="ECO:0000256" key="2">
    <source>
        <dbReference type="SAM" id="MobiDB-lite"/>
    </source>
</evidence>
<feature type="region of interest" description="Disordered" evidence="2">
    <location>
        <begin position="294"/>
        <end position="354"/>
    </location>
</feature>
<reference evidence="4" key="1">
    <citation type="submission" date="2021-05" db="EMBL/GenBank/DDBJ databases">
        <authorList>
            <person name="Alioto T."/>
            <person name="Alioto T."/>
            <person name="Gomez Garrido J."/>
        </authorList>
    </citation>
    <scope>NUCLEOTIDE SEQUENCE</scope>
</reference>
<feature type="compositionally biased region" description="Polar residues" evidence="2">
    <location>
        <begin position="319"/>
        <end position="347"/>
    </location>
</feature>
<dbReference type="EMBL" id="HBUF01139149">
    <property type="protein sequence ID" value="CAG6645930.1"/>
    <property type="molecule type" value="Transcribed_RNA"/>
</dbReference>
<feature type="domain" description="CCHC-type" evidence="3">
    <location>
        <begin position="375"/>
        <end position="391"/>
    </location>
</feature>
<feature type="compositionally biased region" description="Basic and acidic residues" evidence="2">
    <location>
        <begin position="294"/>
        <end position="306"/>
    </location>
</feature>
<dbReference type="EMBL" id="HBUF01139153">
    <property type="protein sequence ID" value="CAG6645937.1"/>
    <property type="molecule type" value="Transcribed_RNA"/>
</dbReference>
<dbReference type="SMART" id="SM00343">
    <property type="entry name" value="ZnF_C2HC"/>
    <property type="match status" value="2"/>
</dbReference>
<dbReference type="PANTHER" id="PTHR33198">
    <property type="entry name" value="ANK_REP_REGION DOMAIN-CONTAINING PROTEIN-RELATED"/>
    <property type="match status" value="1"/>
</dbReference>
<feature type="domain" description="CCHC-type" evidence="3">
    <location>
        <begin position="355"/>
        <end position="371"/>
    </location>
</feature>
<sequence>MESLKKRRSALKGRLTKITNEVGSSPGMSGDELEVHEVVLREMKSTYMELQDSMDSTAEKNDIEDHVNYRVDMLELFAQVQLKVGGMLKKLKAPEGPVQPQTTPVQLQTTSTVSTTSNLCFTEFKEGESITNFVHRLETFMTLKGNVDDKTKVYILLHALTPQIHQKLYDICAPENPKTSSYDNLVQILKNHLDPKPSVCTLQHKFISRVQGEEEKVLDFATELRKLCADCQFNCSMCKHSVSDMLLRLQFVRGLRNKEIRTRLLQEKSDFTFQHALDIASSIELSTEESKLMEHQDEYSVRKIEQKPQSPDIRKNVQVPGSNDNRNNFHPSRSFHKPNNTFVSNPHSSSSTSIHCYRCGDRRHKADVCKFRNEFCRSCGKLGHIQIVCMSKRTSKVRKPEANQVRNSDLSDDDDDDTFVCFSCLINYQIFERVFAHFRNGPKMIWLAVFDKND</sequence>
<protein>
    <recommendedName>
        <fullName evidence="3">CCHC-type domain-containing protein</fullName>
    </recommendedName>
</protein>
<dbReference type="GO" id="GO:0003676">
    <property type="term" value="F:nucleic acid binding"/>
    <property type="evidence" value="ECO:0007669"/>
    <property type="project" value="InterPro"/>
</dbReference>
<dbReference type="Gene3D" id="4.10.60.10">
    <property type="entry name" value="Zinc finger, CCHC-type"/>
    <property type="match status" value="1"/>
</dbReference>
<evidence type="ECO:0000256" key="1">
    <source>
        <dbReference type="SAM" id="Coils"/>
    </source>
</evidence>
<evidence type="ECO:0000313" key="4">
    <source>
        <dbReference type="EMBL" id="CAG6645930.1"/>
    </source>
</evidence>
<name>A0A8D8RAE7_9HEMI</name>
<keyword evidence="1" id="KW-0175">Coiled coil</keyword>
<dbReference type="InterPro" id="IPR001878">
    <property type="entry name" value="Znf_CCHC"/>
</dbReference>
<dbReference type="SUPFAM" id="SSF57756">
    <property type="entry name" value="Retrovirus zinc finger-like domains"/>
    <property type="match status" value="1"/>
</dbReference>